<sequence length="945" mass="103020">MPAASAAAERLAAHWVADALAADETIDFSVIKVSSEYLVGAPDATRERVALRCLQELATYAVAEEDGEAAAAAEQSGMLRVDAARSCEEVLVELTGKVGSSRSFDKDKILPFRQDIQNFISIKKPTLPETSLELLREVDPEIQSVASPSPVDQNGIKKHENNKPLCNANHLYSNAEEPRLPLVSAELQPENLTNVVIVTEIGNFQRCPIEPTVDLDRPCASDSMIYNQPQEDAVNAASFGARSPEKNLSNVDSISDIAVSAGPASASCNTTLQENIEAPLSERDAVDKTTVVQSQHCKGDSQNPNDDGTSDQSLKDPSHERQSVQVTIAPAFDGSNVVLPTNASEANHLVNQDLDGSASTPHIEKDPIHEELTLQAASKPSVTCKDAMQEDNSGTNHPSCNTTEHTRMFEEEIGDKSQLESSCANKNNHTLYDDATMLEKNKVCGGLNVQTAPESRSCNVTLYDKISEANSLSEQNMGTNTTEVQKRTCSISVPNSAQDGDITRAKQGSNKATAGETMAETSHVHTLDGSFSGFAAARLLSMTGKLPFCSHDQEAMDSLGVTQEQDLCIKCGKDGQLLQCSSCLLSAHDSCFGSSVTFEDSGQFYCPVCICTKATEAYQKAKKTYIEARKNLTAFLGIEQLLKQHDEQQTGVLPRAANSEGQLNGHNSSKRQKSSSQTEADDLSHQGEKSSKRQKSGSQTEAGDLAHQGEKSDGQSKKQKINVTSDAFDEVVIQNTSSVRNSDVAPMSKHSMLQKNSNQPHDAEKDHQVENTEARDTAGNGHSPHERGNSSQNRCSPAADPEVEADKDDAPTNSHRPEDSSEIEASSSNDSGKRSSPPWRCMKHHKARPQERGAAVSSDSRKAFGQQDQHMPSPSRKRKYACPPKRYLDIMICVIQEAMEKFTPRDNGDIPWVHILEYGRNVFHRTRLPCDLRVKWRNMKKKEGF</sequence>
<comment type="caution">
    <text evidence="6">The sequence shown here is derived from an EMBL/GenBank/DDBJ whole genome shotgun (WGS) entry which is preliminary data.</text>
</comment>
<dbReference type="InterPro" id="IPR001965">
    <property type="entry name" value="Znf_PHD"/>
</dbReference>
<dbReference type="OrthoDB" id="785443at2759"/>
<dbReference type="PANTHER" id="PTHR47863">
    <property type="entry name" value="RING/FYVE/PHD ZINC FINGER SUPERFAMILY PROTEIN"/>
    <property type="match status" value="1"/>
</dbReference>
<feature type="compositionally biased region" description="Basic and acidic residues" evidence="4">
    <location>
        <begin position="761"/>
        <end position="776"/>
    </location>
</feature>
<evidence type="ECO:0000313" key="7">
    <source>
        <dbReference type="Proteomes" id="UP000636709"/>
    </source>
</evidence>
<keyword evidence="1" id="KW-0479">Metal-binding</keyword>
<keyword evidence="2" id="KW-0863">Zinc-finger</keyword>
<evidence type="ECO:0000259" key="5">
    <source>
        <dbReference type="SMART" id="SM00249"/>
    </source>
</evidence>
<feature type="compositionally biased region" description="Basic and acidic residues" evidence="4">
    <location>
        <begin position="313"/>
        <end position="322"/>
    </location>
</feature>
<accession>A0A835EIK9</accession>
<dbReference type="PANTHER" id="PTHR47863:SF13">
    <property type="entry name" value="ZINC FINGER PHD-TYPE DOMAIN-CONTAINING PROTEIN"/>
    <property type="match status" value="1"/>
</dbReference>
<protein>
    <recommendedName>
        <fullName evidence="5">Zinc finger PHD-type domain-containing protein</fullName>
    </recommendedName>
</protein>
<evidence type="ECO:0000256" key="2">
    <source>
        <dbReference type="ARBA" id="ARBA00022771"/>
    </source>
</evidence>
<dbReference type="Proteomes" id="UP000636709">
    <property type="component" value="Unassembled WGS sequence"/>
</dbReference>
<feature type="region of interest" description="Disordered" evidence="4">
    <location>
        <begin position="656"/>
        <end position="720"/>
    </location>
</feature>
<dbReference type="Gene3D" id="3.30.40.10">
    <property type="entry name" value="Zinc/RING finger domain, C3HC4 (zinc finger)"/>
    <property type="match status" value="1"/>
</dbReference>
<dbReference type="EMBL" id="JACEFO010001924">
    <property type="protein sequence ID" value="KAF8693228.1"/>
    <property type="molecule type" value="Genomic_DNA"/>
</dbReference>
<feature type="region of interest" description="Disordered" evidence="4">
    <location>
        <begin position="739"/>
        <end position="880"/>
    </location>
</feature>
<feature type="compositionally biased region" description="Basic and acidic residues" evidence="4">
    <location>
        <begin position="707"/>
        <end position="716"/>
    </location>
</feature>
<name>A0A835EIK9_9POAL</name>
<organism evidence="6 7">
    <name type="scientific">Digitaria exilis</name>
    <dbReference type="NCBI Taxonomy" id="1010633"/>
    <lineage>
        <taxon>Eukaryota</taxon>
        <taxon>Viridiplantae</taxon>
        <taxon>Streptophyta</taxon>
        <taxon>Embryophyta</taxon>
        <taxon>Tracheophyta</taxon>
        <taxon>Spermatophyta</taxon>
        <taxon>Magnoliopsida</taxon>
        <taxon>Liliopsida</taxon>
        <taxon>Poales</taxon>
        <taxon>Poaceae</taxon>
        <taxon>PACMAD clade</taxon>
        <taxon>Panicoideae</taxon>
        <taxon>Panicodae</taxon>
        <taxon>Paniceae</taxon>
        <taxon>Anthephorinae</taxon>
        <taxon>Digitaria</taxon>
    </lineage>
</organism>
<feature type="compositionally biased region" description="Polar residues" evidence="4">
    <location>
        <begin position="751"/>
        <end position="760"/>
    </location>
</feature>
<dbReference type="GO" id="GO:0008270">
    <property type="term" value="F:zinc ion binding"/>
    <property type="evidence" value="ECO:0007669"/>
    <property type="project" value="UniProtKB-KW"/>
</dbReference>
<dbReference type="AlphaFoldDB" id="A0A835EIK9"/>
<dbReference type="InterPro" id="IPR011011">
    <property type="entry name" value="Znf_FYVE_PHD"/>
</dbReference>
<proteinExistence type="predicted"/>
<evidence type="ECO:0000256" key="3">
    <source>
        <dbReference type="ARBA" id="ARBA00022833"/>
    </source>
</evidence>
<evidence type="ECO:0000256" key="4">
    <source>
        <dbReference type="SAM" id="MobiDB-lite"/>
    </source>
</evidence>
<dbReference type="InterPro" id="IPR013083">
    <property type="entry name" value="Znf_RING/FYVE/PHD"/>
</dbReference>
<feature type="domain" description="Zinc finger PHD-type" evidence="5">
    <location>
        <begin position="567"/>
        <end position="610"/>
    </location>
</feature>
<dbReference type="SMART" id="SM00249">
    <property type="entry name" value="PHD"/>
    <property type="match status" value="1"/>
</dbReference>
<feature type="compositionally biased region" description="Polar residues" evidence="4">
    <location>
        <begin position="290"/>
        <end position="312"/>
    </location>
</feature>
<keyword evidence="7" id="KW-1185">Reference proteome</keyword>
<feature type="region of interest" description="Disordered" evidence="4">
    <location>
        <begin position="279"/>
        <end position="323"/>
    </location>
</feature>
<evidence type="ECO:0000313" key="6">
    <source>
        <dbReference type="EMBL" id="KAF8693228.1"/>
    </source>
</evidence>
<dbReference type="SUPFAM" id="SSF57903">
    <property type="entry name" value="FYVE/PHD zinc finger"/>
    <property type="match status" value="1"/>
</dbReference>
<feature type="compositionally biased region" description="Basic and acidic residues" evidence="4">
    <location>
        <begin position="682"/>
        <end position="691"/>
    </location>
</feature>
<gene>
    <name evidence="6" type="ORF">HU200_038609</name>
</gene>
<evidence type="ECO:0000256" key="1">
    <source>
        <dbReference type="ARBA" id="ARBA00022723"/>
    </source>
</evidence>
<keyword evidence="3" id="KW-0862">Zinc</keyword>
<reference evidence="6" key="1">
    <citation type="submission" date="2020-07" db="EMBL/GenBank/DDBJ databases">
        <title>Genome sequence and genetic diversity analysis of an under-domesticated orphan crop, white fonio (Digitaria exilis).</title>
        <authorList>
            <person name="Bennetzen J.L."/>
            <person name="Chen S."/>
            <person name="Ma X."/>
            <person name="Wang X."/>
            <person name="Yssel A.E.J."/>
            <person name="Chaluvadi S.R."/>
            <person name="Johnson M."/>
            <person name="Gangashetty P."/>
            <person name="Hamidou F."/>
            <person name="Sanogo M.D."/>
            <person name="Zwaenepoel A."/>
            <person name="Wallace J."/>
            <person name="Van De Peer Y."/>
            <person name="Van Deynze A."/>
        </authorList>
    </citation>
    <scope>NUCLEOTIDE SEQUENCE</scope>
    <source>
        <tissue evidence="6">Leaves</tissue>
    </source>
</reference>
<dbReference type="CDD" id="cd15489">
    <property type="entry name" value="PHD_SF"/>
    <property type="match status" value="1"/>
</dbReference>